<evidence type="ECO:0000313" key="4">
    <source>
        <dbReference type="Proteomes" id="UP001384579"/>
    </source>
</evidence>
<evidence type="ECO:0000256" key="1">
    <source>
        <dbReference type="SAM" id="MobiDB-lite"/>
    </source>
</evidence>
<sequence>MRKLLLQIVVLSPVILTFYSITPQSTIAQEVDRQTGAPTPTNVSQAAEITPNSWAFQALLSLAKRYSCPIVPSLGTTLGDRPLKRSDFALSLNSCLEKVDRAIATGTPTVSPEDLATVQRLRSEFASDLASISPLAKTTFDPNSQNHPLSKPASGIVAPPSPETIPRRQAAIQNSTPLSNNPPPGNFTSTDLLRSRNFEGMNPPAPRISSPANLPAPELDREGYNRIYENSYQRASNNPLSTFGIDVDTASYSNVRRFINSGVMPPKDAVRLEELINYFTYDYPQPKGDRPFSINTEVANAPWNPQHKLVHIGLQGKSISTKDLPPNNLVFLIDVSGSMNSPDKLPLLKASLKYLVSELRAKDSVTIVVYAGAAGLVLPPTPGNQKEKILDSLDKLQAGGSTAGGAGIQLAYKVAKENLIKQGNNRVILATDGDFNVGTSSDGELVRLIEEKREQGVFLSVLGFGTGNLQDAKMEQLADKGNGNYAYIDSLLEAKKVLVTQMGGTLFTIAKDVKIQVEFNPAKVQAYRLVGYENRVLQNQDFNDDKKDAGELGAGHSVTAIYEIIPVGVASDVKLPEVDPLKYQPNSATLSASQTDELMQVKFRYKKPNETVSQLITQSVIDKPVKLENTSANFRFAAAVAAFGMVLRDSEYKGTANFDEVLRLANQAKGEDKEGYRADFLRLVESCKKLAAKN</sequence>
<dbReference type="PANTHER" id="PTHR10579">
    <property type="entry name" value="CALCIUM-ACTIVATED CHLORIDE CHANNEL REGULATOR"/>
    <property type="match status" value="1"/>
</dbReference>
<dbReference type="InterPro" id="IPR021908">
    <property type="entry name" value="YfbK_C"/>
</dbReference>
<dbReference type="RefSeq" id="WP_340517574.1">
    <property type="nucleotide sequence ID" value="NZ_JBBLXS010000033.1"/>
</dbReference>
<name>A0ABU8YI86_9CYAN</name>
<dbReference type="SUPFAM" id="SSF53300">
    <property type="entry name" value="vWA-like"/>
    <property type="match status" value="1"/>
</dbReference>
<dbReference type="Proteomes" id="UP001384579">
    <property type="component" value="Unassembled WGS sequence"/>
</dbReference>
<dbReference type="Pfam" id="PF00092">
    <property type="entry name" value="VWA"/>
    <property type="match status" value="1"/>
</dbReference>
<organism evidence="3 4">
    <name type="scientific">Microcoleus anatoxicus PTRS2</name>
    <dbReference type="NCBI Taxonomy" id="2705321"/>
    <lineage>
        <taxon>Bacteria</taxon>
        <taxon>Bacillati</taxon>
        <taxon>Cyanobacteriota</taxon>
        <taxon>Cyanophyceae</taxon>
        <taxon>Oscillatoriophycideae</taxon>
        <taxon>Oscillatoriales</taxon>
        <taxon>Microcoleaceae</taxon>
        <taxon>Microcoleus</taxon>
        <taxon>Microcoleus anatoxicus</taxon>
    </lineage>
</organism>
<dbReference type="PROSITE" id="PS50234">
    <property type="entry name" value="VWFA"/>
    <property type="match status" value="1"/>
</dbReference>
<protein>
    <submittedName>
        <fullName evidence="3">von Willebrand factor type A domain-containing protein</fullName>
    </submittedName>
</protein>
<dbReference type="CDD" id="cd01465">
    <property type="entry name" value="vWA_subgroup"/>
    <property type="match status" value="1"/>
</dbReference>
<dbReference type="Gene3D" id="3.40.50.410">
    <property type="entry name" value="von Willebrand factor, type A domain"/>
    <property type="match status" value="1"/>
</dbReference>
<reference evidence="3 4" key="1">
    <citation type="journal article" date="2020" name="Harmful Algae">
        <title>Molecular and morphological characterization of a novel dihydroanatoxin-a producing Microcoleus species (cyanobacteria) from the Russian River, California, USA.</title>
        <authorList>
            <person name="Conklin K.Y."/>
            <person name="Stancheva R."/>
            <person name="Otten T.G."/>
            <person name="Fadness R."/>
            <person name="Boyer G.L."/>
            <person name="Read B."/>
            <person name="Zhang X."/>
            <person name="Sheath R.G."/>
        </authorList>
    </citation>
    <scope>NUCLEOTIDE SEQUENCE [LARGE SCALE GENOMIC DNA]</scope>
    <source>
        <strain evidence="3 4">PTRS2</strain>
    </source>
</reference>
<comment type="caution">
    <text evidence="3">The sequence shown here is derived from an EMBL/GenBank/DDBJ whole genome shotgun (WGS) entry which is preliminary data.</text>
</comment>
<dbReference type="InterPro" id="IPR051266">
    <property type="entry name" value="CLCR"/>
</dbReference>
<accession>A0ABU8YI86</accession>
<proteinExistence type="predicted"/>
<dbReference type="InterPro" id="IPR022156">
    <property type="entry name" value="Uncharacterised_YfbK_N"/>
</dbReference>
<dbReference type="Pfam" id="PF12034">
    <property type="entry name" value="YfbK_C"/>
    <property type="match status" value="1"/>
</dbReference>
<gene>
    <name evidence="3" type="ORF">WMG39_04425</name>
</gene>
<dbReference type="EMBL" id="JBBLXS010000033">
    <property type="protein sequence ID" value="MEK0184092.1"/>
    <property type="molecule type" value="Genomic_DNA"/>
</dbReference>
<evidence type="ECO:0000259" key="2">
    <source>
        <dbReference type="PROSITE" id="PS50234"/>
    </source>
</evidence>
<evidence type="ECO:0000313" key="3">
    <source>
        <dbReference type="EMBL" id="MEK0184092.1"/>
    </source>
</evidence>
<dbReference type="Pfam" id="PF12450">
    <property type="entry name" value="vWF_A"/>
    <property type="match status" value="1"/>
</dbReference>
<dbReference type="SMART" id="SM00327">
    <property type="entry name" value="VWA"/>
    <property type="match status" value="1"/>
</dbReference>
<dbReference type="PANTHER" id="PTHR10579:SF43">
    <property type="entry name" value="ZINC FINGER (C3HC4-TYPE RING FINGER) FAMILY PROTEIN"/>
    <property type="match status" value="1"/>
</dbReference>
<dbReference type="InterPro" id="IPR036465">
    <property type="entry name" value="vWFA_dom_sf"/>
</dbReference>
<keyword evidence="4" id="KW-1185">Reference proteome</keyword>
<feature type="domain" description="VWFA" evidence="2">
    <location>
        <begin position="328"/>
        <end position="506"/>
    </location>
</feature>
<feature type="region of interest" description="Disordered" evidence="1">
    <location>
        <begin position="136"/>
        <end position="164"/>
    </location>
</feature>
<dbReference type="InterPro" id="IPR002035">
    <property type="entry name" value="VWF_A"/>
</dbReference>